<dbReference type="InterPro" id="IPR036568">
    <property type="entry name" value="GGCT-like_sf"/>
</dbReference>
<dbReference type="InterPro" id="IPR011322">
    <property type="entry name" value="N-reg_PII-like_a/b"/>
</dbReference>
<evidence type="ECO:0000313" key="3">
    <source>
        <dbReference type="EMBL" id="MFI1714400.1"/>
    </source>
</evidence>
<dbReference type="PANTHER" id="PTHR23419">
    <property type="entry name" value="DIVALENT CATION TOLERANCE CUTA-RELATED"/>
    <property type="match status" value="1"/>
</dbReference>
<dbReference type="SUPFAM" id="SSF54913">
    <property type="entry name" value="GlnB-like"/>
    <property type="match status" value="1"/>
</dbReference>
<sequence length="250" mass="27230">MIVTVRTTTDARAKADALARGAVEARLAACAQIAGPVTSVFHWRGAIETSEEWEVVFKTTEARYQALEAHLLAAHDYETPEILATRVTRVSEGYAHWVEQETRAAEAIEPPAPEERPFFVYGTLRPGAYNHDRFLAGRIGSEADAVLHGAVLHDGPGYPYVVPAEKGQVVGTLLTPAPGAYGELFGLLDRLELPVGYERVARDVVRVRDGARVSAWVFLAAPDAPLGPVIESGDWFSRPQRPLRGAPRTP</sequence>
<organism evidence="3 4">
    <name type="scientific">Streptomyces litmocidini</name>
    <dbReference type="NCBI Taxonomy" id="67318"/>
    <lineage>
        <taxon>Bacteria</taxon>
        <taxon>Bacillati</taxon>
        <taxon>Actinomycetota</taxon>
        <taxon>Actinomycetes</taxon>
        <taxon>Kitasatosporales</taxon>
        <taxon>Streptomycetaceae</taxon>
        <taxon>Streptomyces</taxon>
    </lineage>
</organism>
<evidence type="ECO:0000259" key="2">
    <source>
        <dbReference type="Pfam" id="PF06094"/>
    </source>
</evidence>
<dbReference type="Proteomes" id="UP001611339">
    <property type="component" value="Unassembled WGS sequence"/>
</dbReference>
<dbReference type="SUPFAM" id="SSF110857">
    <property type="entry name" value="Gamma-glutamyl cyclotransferase-like"/>
    <property type="match status" value="1"/>
</dbReference>
<dbReference type="InterPro" id="IPR004323">
    <property type="entry name" value="Ion_tolerance_CutA"/>
</dbReference>
<dbReference type="InterPro" id="IPR009288">
    <property type="entry name" value="AIG2-like_dom"/>
</dbReference>
<dbReference type="Pfam" id="PF06094">
    <property type="entry name" value="GGACT"/>
    <property type="match status" value="1"/>
</dbReference>
<dbReference type="Gene3D" id="3.10.490.10">
    <property type="entry name" value="Gamma-glutamyl cyclotransferase-like"/>
    <property type="match status" value="1"/>
</dbReference>
<dbReference type="InterPro" id="IPR013024">
    <property type="entry name" value="GGCT-like"/>
</dbReference>
<reference evidence="3 4" key="1">
    <citation type="submission" date="2024-10" db="EMBL/GenBank/DDBJ databases">
        <title>The Natural Products Discovery Center: Release of the First 8490 Sequenced Strains for Exploring Actinobacteria Biosynthetic Diversity.</title>
        <authorList>
            <person name="Kalkreuter E."/>
            <person name="Kautsar S.A."/>
            <person name="Yang D."/>
            <person name="Bader C.D."/>
            <person name="Teijaro C.N."/>
            <person name="Fluegel L."/>
            <person name="Davis C.M."/>
            <person name="Simpson J.R."/>
            <person name="Lauterbach L."/>
            <person name="Steele A.D."/>
            <person name="Gui C."/>
            <person name="Meng S."/>
            <person name="Li G."/>
            <person name="Viehrig K."/>
            <person name="Ye F."/>
            <person name="Su P."/>
            <person name="Kiefer A.F."/>
            <person name="Nichols A."/>
            <person name="Cepeda A.J."/>
            <person name="Yan W."/>
            <person name="Fan B."/>
            <person name="Jiang Y."/>
            <person name="Adhikari A."/>
            <person name="Zheng C.-J."/>
            <person name="Schuster L."/>
            <person name="Cowan T.M."/>
            <person name="Smanski M.J."/>
            <person name="Chevrette M.G."/>
            <person name="De Carvalho L.P.S."/>
            <person name="Shen B."/>
        </authorList>
    </citation>
    <scope>NUCLEOTIDE SEQUENCE [LARGE SCALE GENOMIC DNA]</scope>
    <source>
        <strain evidence="3 4">NPDC020602</strain>
    </source>
</reference>
<gene>
    <name evidence="3" type="primary">cutA</name>
    <name evidence="3" type="ORF">ACH407_12600</name>
</gene>
<dbReference type="InterPro" id="IPR015867">
    <property type="entry name" value="N-reg_PII/ATP_PRibTrfase_C"/>
</dbReference>
<dbReference type="CDD" id="cd06661">
    <property type="entry name" value="GGCT_like"/>
    <property type="match status" value="1"/>
</dbReference>
<dbReference type="Pfam" id="PF03091">
    <property type="entry name" value="CutA1"/>
    <property type="match status" value="1"/>
</dbReference>
<proteinExistence type="inferred from homology"/>
<keyword evidence="4" id="KW-1185">Reference proteome</keyword>
<dbReference type="PANTHER" id="PTHR23419:SF8">
    <property type="entry name" value="FI09726P"/>
    <property type="match status" value="1"/>
</dbReference>
<dbReference type="RefSeq" id="WP_123452072.1">
    <property type="nucleotide sequence ID" value="NZ_JBEYXG010000070.1"/>
</dbReference>
<feature type="domain" description="Gamma-glutamylcyclotransferase AIG2-like" evidence="2">
    <location>
        <begin position="118"/>
        <end position="235"/>
    </location>
</feature>
<accession>A0ABW7U847</accession>
<comment type="similarity">
    <text evidence="1">Belongs to the CutA family.</text>
</comment>
<protein>
    <submittedName>
        <fullName evidence="3">Divalent cation tolerance protein CutA</fullName>
    </submittedName>
</protein>
<dbReference type="EMBL" id="JBIRUI010000004">
    <property type="protein sequence ID" value="MFI1714400.1"/>
    <property type="molecule type" value="Genomic_DNA"/>
</dbReference>
<evidence type="ECO:0000256" key="1">
    <source>
        <dbReference type="ARBA" id="ARBA00010169"/>
    </source>
</evidence>
<comment type="caution">
    <text evidence="3">The sequence shown here is derived from an EMBL/GenBank/DDBJ whole genome shotgun (WGS) entry which is preliminary data.</text>
</comment>
<name>A0ABW7U847_9ACTN</name>
<dbReference type="Gene3D" id="3.30.70.120">
    <property type="match status" value="1"/>
</dbReference>
<evidence type="ECO:0000313" key="4">
    <source>
        <dbReference type="Proteomes" id="UP001611339"/>
    </source>
</evidence>